<comment type="caution">
    <text evidence="3">The sequence shown here is derived from an EMBL/GenBank/DDBJ whole genome shotgun (WGS) entry which is preliminary data.</text>
</comment>
<organism evidence="3 4">
    <name type="scientific">Gellertiella hungarica</name>
    <dbReference type="NCBI Taxonomy" id="1572859"/>
    <lineage>
        <taxon>Bacteria</taxon>
        <taxon>Pseudomonadati</taxon>
        <taxon>Pseudomonadota</taxon>
        <taxon>Alphaproteobacteria</taxon>
        <taxon>Hyphomicrobiales</taxon>
        <taxon>Rhizobiaceae</taxon>
        <taxon>Gellertiella</taxon>
    </lineage>
</organism>
<accession>A0A7W6J2V8</accession>
<dbReference type="Gene3D" id="3.30.530.20">
    <property type="match status" value="1"/>
</dbReference>
<dbReference type="Proteomes" id="UP000528286">
    <property type="component" value="Unassembled WGS sequence"/>
</dbReference>
<protein>
    <submittedName>
        <fullName evidence="3">Uncharacterized protein YndB with AHSA1/START domain</fullName>
    </submittedName>
</protein>
<dbReference type="EMBL" id="JACIEZ010000002">
    <property type="protein sequence ID" value="MBB4063781.1"/>
    <property type="molecule type" value="Genomic_DNA"/>
</dbReference>
<comment type="similarity">
    <text evidence="1">Belongs to the AHA1 family.</text>
</comment>
<proteinExistence type="inferred from homology"/>
<evidence type="ECO:0000256" key="1">
    <source>
        <dbReference type="ARBA" id="ARBA00006817"/>
    </source>
</evidence>
<sequence length="160" mass="17395">MSAGLAPVERTGDRSLRVTRTFDAEPGTVFRAWSDAGLFRRWWMPRSMTGVSLVDCDIDARTGGTYRLAFQAGDSDKAVFYGTYIEVRDGARMVWTNDEGEDGAVTTVTFDALPGGKTALSYHETHASAEALEEAIAGSAAALPVQLEQLDELLSELKRT</sequence>
<name>A0A7W6J2V8_9HYPH</name>
<evidence type="ECO:0000259" key="2">
    <source>
        <dbReference type="Pfam" id="PF08327"/>
    </source>
</evidence>
<evidence type="ECO:0000313" key="3">
    <source>
        <dbReference type="EMBL" id="MBB4063781.1"/>
    </source>
</evidence>
<keyword evidence="4" id="KW-1185">Reference proteome</keyword>
<dbReference type="InterPro" id="IPR023393">
    <property type="entry name" value="START-like_dom_sf"/>
</dbReference>
<dbReference type="RefSeq" id="WP_382341979.1">
    <property type="nucleotide sequence ID" value="NZ_JBHLUV010000028.1"/>
</dbReference>
<evidence type="ECO:0000313" key="4">
    <source>
        <dbReference type="Proteomes" id="UP000528286"/>
    </source>
</evidence>
<gene>
    <name evidence="3" type="ORF">GGR23_000958</name>
</gene>
<reference evidence="3 4" key="1">
    <citation type="submission" date="2020-08" db="EMBL/GenBank/DDBJ databases">
        <title>Genomic Encyclopedia of Type Strains, Phase IV (KMG-IV): sequencing the most valuable type-strain genomes for metagenomic binning, comparative biology and taxonomic classification.</title>
        <authorList>
            <person name="Goeker M."/>
        </authorList>
    </citation>
    <scope>NUCLEOTIDE SEQUENCE [LARGE SCALE GENOMIC DNA]</scope>
    <source>
        <strain evidence="3 4">DSM 29853</strain>
    </source>
</reference>
<dbReference type="Pfam" id="PF08327">
    <property type="entry name" value="AHSA1"/>
    <property type="match status" value="1"/>
</dbReference>
<feature type="domain" description="Activator of Hsp90 ATPase homologue 1/2-like C-terminal" evidence="2">
    <location>
        <begin position="23"/>
        <end position="154"/>
    </location>
</feature>
<dbReference type="AlphaFoldDB" id="A0A7W6J2V8"/>
<dbReference type="SUPFAM" id="SSF55961">
    <property type="entry name" value="Bet v1-like"/>
    <property type="match status" value="1"/>
</dbReference>
<dbReference type="InterPro" id="IPR013538">
    <property type="entry name" value="ASHA1/2-like_C"/>
</dbReference>